<feature type="transmembrane region" description="Helical" evidence="1">
    <location>
        <begin position="31"/>
        <end position="51"/>
    </location>
</feature>
<proteinExistence type="predicted"/>
<accession>A0A162H2P2</accession>
<keyword evidence="1" id="KW-0812">Transmembrane</keyword>
<protein>
    <submittedName>
        <fullName evidence="2">Uncharacterized protein</fullName>
    </submittedName>
</protein>
<reference evidence="2 3" key="1">
    <citation type="submission" date="2016-03" db="EMBL/GenBank/DDBJ databases">
        <authorList>
            <person name="Ploux O."/>
        </authorList>
    </citation>
    <scope>NUCLEOTIDE SEQUENCE [LARGE SCALE GENOMIC DNA]</scope>
    <source>
        <strain evidence="2 3">EC13</strain>
    </source>
</reference>
<evidence type="ECO:0000313" key="3">
    <source>
        <dbReference type="Proteomes" id="UP000075799"/>
    </source>
</evidence>
<dbReference type="AlphaFoldDB" id="A0A162H2P2"/>
<keyword evidence="1" id="KW-0472">Membrane</keyword>
<dbReference type="Proteomes" id="UP000075799">
    <property type="component" value="Unassembled WGS sequence"/>
</dbReference>
<sequence>MVAKNPGKRFALYIWQEGAGVIKTQQKKAKFMRIVLALLSTMMIAMFTYLVPAHAAVSAVPSCTMASEGIFQGTWVKHRIYVNEDVVYGANDMNSILSQLENLRSEGLCR</sequence>
<dbReference type="EMBL" id="LUKD01000001">
    <property type="protein sequence ID" value="KYG69519.1"/>
    <property type="molecule type" value="Genomic_DNA"/>
</dbReference>
<evidence type="ECO:0000256" key="1">
    <source>
        <dbReference type="SAM" id="Phobius"/>
    </source>
</evidence>
<organism evidence="2 3">
    <name type="scientific">Bdellovibrio bacteriovorus</name>
    <dbReference type="NCBI Taxonomy" id="959"/>
    <lineage>
        <taxon>Bacteria</taxon>
        <taxon>Pseudomonadati</taxon>
        <taxon>Bdellovibrionota</taxon>
        <taxon>Bdellovibrionia</taxon>
        <taxon>Bdellovibrionales</taxon>
        <taxon>Pseudobdellovibrionaceae</taxon>
        <taxon>Bdellovibrio</taxon>
    </lineage>
</organism>
<keyword evidence="1" id="KW-1133">Transmembrane helix</keyword>
<gene>
    <name evidence="2" type="ORF">AZI87_10090</name>
</gene>
<comment type="caution">
    <text evidence="2">The sequence shown here is derived from an EMBL/GenBank/DDBJ whole genome shotgun (WGS) entry which is preliminary data.</text>
</comment>
<name>A0A162H2P2_BDEBC</name>
<evidence type="ECO:0000313" key="2">
    <source>
        <dbReference type="EMBL" id="KYG69519.1"/>
    </source>
</evidence>